<dbReference type="OrthoDB" id="9811934at2"/>
<evidence type="ECO:0000313" key="3">
    <source>
        <dbReference type="EMBL" id="TKK68489.1"/>
    </source>
</evidence>
<dbReference type="InterPro" id="IPR026444">
    <property type="entry name" value="Secre_tail"/>
</dbReference>
<dbReference type="AlphaFoldDB" id="A0A4U3L2L6"/>
<evidence type="ECO:0000259" key="2">
    <source>
        <dbReference type="Pfam" id="PF18962"/>
    </source>
</evidence>
<keyword evidence="4" id="KW-1185">Reference proteome</keyword>
<feature type="signal peptide" evidence="1">
    <location>
        <begin position="1"/>
        <end position="21"/>
    </location>
</feature>
<protein>
    <submittedName>
        <fullName evidence="3">T9SS type A sorting domain-containing protein</fullName>
    </submittedName>
</protein>
<feature type="chain" id="PRO_5020655257" evidence="1">
    <location>
        <begin position="22"/>
        <end position="523"/>
    </location>
</feature>
<dbReference type="EMBL" id="SZQL01000007">
    <property type="protein sequence ID" value="TKK68489.1"/>
    <property type="molecule type" value="Genomic_DNA"/>
</dbReference>
<organism evidence="3 4">
    <name type="scientific">Ilyomonas limi</name>
    <dbReference type="NCBI Taxonomy" id="2575867"/>
    <lineage>
        <taxon>Bacteria</taxon>
        <taxon>Pseudomonadati</taxon>
        <taxon>Bacteroidota</taxon>
        <taxon>Chitinophagia</taxon>
        <taxon>Chitinophagales</taxon>
        <taxon>Chitinophagaceae</taxon>
        <taxon>Ilyomonas</taxon>
    </lineage>
</organism>
<sequence>MKHQLCFCMLLSFAVCHISFAQLHVKAEKKVGGSDNDNFTCMVKTPDGGVLMGGYSSSNTSRQKSEDCRGATDYWIVKLDNTGKYEWDKTIGGSSFDKLSAISLTSDGGYILCGDSNSPASGEKTEDSYGFTDYWIVKLDANRNVQWDKTIGGEYIDDATSLITTTDGGYLAGGWSTSAPSGNKTAAFFGSNDYWIVKLDNAGNIQWDKSYGGSESDLLTNLMQASDGGYVLAGYSYSSVSGNKTQINRGADDYWVVKTNASGIIQWNTTVGGDSYDEVADIVEGQNGSIIVGGSSKSNASGDKTQDNHDINQNSNDYWVVKLNSKGKMMYDRTIGGPGEDKLTGLYKNTHGTVLYGSSNSWAGDKTDPAPGTWVVALDNSQQIRWDVTLLIYEAVSAVAISNNRFALGGNYRVNQTYDFQITDVRYNNTDNELTSPSEANINAANSKRSSFTFIIYPNPASQVVHIQSTGKAKFELSDQHGKVLLTRIIEGNEDIPLYNIPSGMYFLRNTTTNATQKLIIAK</sequence>
<accession>A0A4U3L2L6</accession>
<feature type="domain" description="Secretion system C-terminal sorting" evidence="2">
    <location>
        <begin position="456"/>
        <end position="521"/>
    </location>
</feature>
<gene>
    <name evidence="3" type="ORF">FC093_10190</name>
</gene>
<proteinExistence type="predicted"/>
<dbReference type="NCBIfam" id="TIGR04183">
    <property type="entry name" value="Por_Secre_tail"/>
    <property type="match status" value="1"/>
</dbReference>
<comment type="caution">
    <text evidence="3">The sequence shown here is derived from an EMBL/GenBank/DDBJ whole genome shotgun (WGS) entry which is preliminary data.</text>
</comment>
<dbReference type="PANTHER" id="PTHR42754:SF1">
    <property type="entry name" value="LIPOPROTEIN"/>
    <property type="match status" value="1"/>
</dbReference>
<dbReference type="Pfam" id="PF18962">
    <property type="entry name" value="Por_Secre_tail"/>
    <property type="match status" value="1"/>
</dbReference>
<dbReference type="Proteomes" id="UP000305848">
    <property type="component" value="Unassembled WGS sequence"/>
</dbReference>
<dbReference type="PANTHER" id="PTHR42754">
    <property type="entry name" value="ENDOGLUCANASE"/>
    <property type="match status" value="1"/>
</dbReference>
<evidence type="ECO:0000256" key="1">
    <source>
        <dbReference type="SAM" id="SignalP"/>
    </source>
</evidence>
<dbReference type="RefSeq" id="WP_137261677.1">
    <property type="nucleotide sequence ID" value="NZ_SZQL01000007.1"/>
</dbReference>
<keyword evidence="1" id="KW-0732">Signal</keyword>
<reference evidence="3 4" key="1">
    <citation type="submission" date="2019-05" db="EMBL/GenBank/DDBJ databases">
        <title>Panacibacter sp. strain 17mud1-8 Genome sequencing and assembly.</title>
        <authorList>
            <person name="Chhetri G."/>
        </authorList>
    </citation>
    <scope>NUCLEOTIDE SEQUENCE [LARGE SCALE GENOMIC DNA]</scope>
    <source>
        <strain evidence="3 4">17mud1-8</strain>
    </source>
</reference>
<evidence type="ECO:0000313" key="4">
    <source>
        <dbReference type="Proteomes" id="UP000305848"/>
    </source>
</evidence>
<name>A0A4U3L2L6_9BACT</name>